<dbReference type="GO" id="GO:0016853">
    <property type="term" value="F:isomerase activity"/>
    <property type="evidence" value="ECO:0007669"/>
    <property type="project" value="UniProtKB-KW"/>
</dbReference>
<dbReference type="AlphaFoldDB" id="A0A9X1XM33"/>
<keyword evidence="3" id="KW-1185">Reference proteome</keyword>
<evidence type="ECO:0000259" key="1">
    <source>
        <dbReference type="Pfam" id="PF16036"/>
    </source>
</evidence>
<dbReference type="Pfam" id="PF16036">
    <property type="entry name" value="Chalcone_3"/>
    <property type="match status" value="1"/>
</dbReference>
<dbReference type="InterPro" id="IPR016087">
    <property type="entry name" value="Chalcone_isomerase"/>
</dbReference>
<gene>
    <name evidence="2" type="ORF">KP803_13160</name>
</gene>
<dbReference type="RefSeq" id="WP_248009294.1">
    <property type="nucleotide sequence ID" value="NZ_JAJHVV010000007.1"/>
</dbReference>
<keyword evidence="2" id="KW-0413">Isomerase</keyword>
<name>A0A9X1XM33_9VIBR</name>
<sequence>MVATLTKVLSDSMYWRLMMLSLLLVSVVLANAAVASPVASSTQAINANPTASLNKVGAGQMDYLFWSIYKAEYYLDSEINQTTLTVAQKLSHESTRALKIEYLRTIESEALVKATAEQWQLLGYSQNKIDQWVTPLKVIWPNVESGSTLTVKVTPQGASQFYFNNALIGQVQDAQFGQAFLSIWLSEKTSEPELRQQLLGLRK</sequence>
<evidence type="ECO:0000313" key="2">
    <source>
        <dbReference type="EMBL" id="MCK6264223.1"/>
    </source>
</evidence>
<dbReference type="Proteomes" id="UP001139559">
    <property type="component" value="Unassembled WGS sequence"/>
</dbReference>
<feature type="domain" description="Chalcone isomerase" evidence="1">
    <location>
        <begin position="52"/>
        <end position="200"/>
    </location>
</feature>
<organism evidence="2 3">
    <name type="scientific">Vibrio amylolyticus</name>
    <dbReference type="NCBI Taxonomy" id="2847292"/>
    <lineage>
        <taxon>Bacteria</taxon>
        <taxon>Pseudomonadati</taxon>
        <taxon>Pseudomonadota</taxon>
        <taxon>Gammaproteobacteria</taxon>
        <taxon>Vibrionales</taxon>
        <taxon>Vibrionaceae</taxon>
        <taxon>Vibrio</taxon>
    </lineage>
</organism>
<protein>
    <submittedName>
        <fullName evidence="2">Chalcone isomerase family protein</fullName>
    </submittedName>
</protein>
<accession>A0A9X1XM33</accession>
<comment type="caution">
    <text evidence="2">The sequence shown here is derived from an EMBL/GenBank/DDBJ whole genome shotgun (WGS) entry which is preliminary data.</text>
</comment>
<reference evidence="2" key="1">
    <citation type="submission" date="2021-11" db="EMBL/GenBank/DDBJ databases">
        <title>Vibrio ZSDE26 sp. nov. and Vibrio ZSDZ34 sp. nov., isolated from coastal seawater in Qingdao.</title>
        <authorList>
            <person name="Zhang P."/>
        </authorList>
    </citation>
    <scope>NUCLEOTIDE SEQUENCE</scope>
    <source>
        <strain evidence="2">ZSDE26</strain>
    </source>
</reference>
<proteinExistence type="predicted"/>
<evidence type="ECO:0000313" key="3">
    <source>
        <dbReference type="Proteomes" id="UP001139559"/>
    </source>
</evidence>
<dbReference type="EMBL" id="JAJHVV010000007">
    <property type="protein sequence ID" value="MCK6264223.1"/>
    <property type="molecule type" value="Genomic_DNA"/>
</dbReference>